<reference evidence="2 3" key="1">
    <citation type="submission" date="2024-02" db="EMBL/GenBank/DDBJ databases">
        <title>Chromosome-scale genome assembly of the rough periwinkle Littorina saxatilis.</title>
        <authorList>
            <person name="De Jode A."/>
            <person name="Faria R."/>
            <person name="Formenti G."/>
            <person name="Sims Y."/>
            <person name="Smith T.P."/>
            <person name="Tracey A."/>
            <person name="Wood J.M.D."/>
            <person name="Zagrodzka Z.B."/>
            <person name="Johannesson K."/>
            <person name="Butlin R.K."/>
            <person name="Leder E.H."/>
        </authorList>
    </citation>
    <scope>NUCLEOTIDE SEQUENCE [LARGE SCALE GENOMIC DNA]</scope>
    <source>
        <strain evidence="2">Snail1</strain>
        <tissue evidence="2">Muscle</tissue>
    </source>
</reference>
<dbReference type="Proteomes" id="UP001374579">
    <property type="component" value="Unassembled WGS sequence"/>
</dbReference>
<feature type="signal peptide" evidence="1">
    <location>
        <begin position="1"/>
        <end position="21"/>
    </location>
</feature>
<dbReference type="SUPFAM" id="SSF47473">
    <property type="entry name" value="EF-hand"/>
    <property type="match status" value="1"/>
</dbReference>
<name>A0AAN9AZQ6_9CAEN</name>
<evidence type="ECO:0000313" key="2">
    <source>
        <dbReference type="EMBL" id="KAK7096232.1"/>
    </source>
</evidence>
<accession>A0AAN9AZQ6</accession>
<feature type="chain" id="PRO_5042982755" description="EF-hand domain-containing protein" evidence="1">
    <location>
        <begin position="22"/>
        <end position="119"/>
    </location>
</feature>
<keyword evidence="3" id="KW-1185">Reference proteome</keyword>
<dbReference type="InterPro" id="IPR011992">
    <property type="entry name" value="EF-hand-dom_pair"/>
</dbReference>
<evidence type="ECO:0000256" key="1">
    <source>
        <dbReference type="SAM" id="SignalP"/>
    </source>
</evidence>
<dbReference type="AlphaFoldDB" id="A0AAN9AZQ6"/>
<evidence type="ECO:0008006" key="4">
    <source>
        <dbReference type="Google" id="ProtNLM"/>
    </source>
</evidence>
<comment type="caution">
    <text evidence="2">The sequence shown here is derived from an EMBL/GenBank/DDBJ whole genome shotgun (WGS) entry which is preliminary data.</text>
</comment>
<evidence type="ECO:0000313" key="3">
    <source>
        <dbReference type="Proteomes" id="UP001374579"/>
    </source>
</evidence>
<keyword evidence="1" id="KW-0732">Signal</keyword>
<sequence>MQASMILLVLFSSTLIANTDAGSWFRRTVTNVGRWVGEHCRRGQNGFGCTFSIGKRSVLDSSTDCDTLKATVTRDDLPTEVLVALFDASDKNNDGELSDEEKVDFKAQLDETEKCLNSA</sequence>
<dbReference type="EMBL" id="JBAMIC010000014">
    <property type="protein sequence ID" value="KAK7096232.1"/>
    <property type="molecule type" value="Genomic_DNA"/>
</dbReference>
<gene>
    <name evidence="2" type="ORF">V1264_005550</name>
</gene>
<proteinExistence type="predicted"/>
<organism evidence="2 3">
    <name type="scientific">Littorina saxatilis</name>
    <dbReference type="NCBI Taxonomy" id="31220"/>
    <lineage>
        <taxon>Eukaryota</taxon>
        <taxon>Metazoa</taxon>
        <taxon>Spiralia</taxon>
        <taxon>Lophotrochozoa</taxon>
        <taxon>Mollusca</taxon>
        <taxon>Gastropoda</taxon>
        <taxon>Caenogastropoda</taxon>
        <taxon>Littorinimorpha</taxon>
        <taxon>Littorinoidea</taxon>
        <taxon>Littorinidae</taxon>
        <taxon>Littorina</taxon>
    </lineage>
</organism>
<protein>
    <recommendedName>
        <fullName evidence="4">EF-hand domain-containing protein</fullName>
    </recommendedName>
</protein>